<dbReference type="Pfam" id="PF06067">
    <property type="entry name" value="DUF932"/>
    <property type="match status" value="1"/>
</dbReference>
<name>W4RXL8_9XANT</name>
<evidence type="ECO:0000313" key="1">
    <source>
        <dbReference type="EMBL" id="GAE48628.1"/>
    </source>
</evidence>
<accession>W4RXL8</accession>
<comment type="caution">
    <text evidence="1">The sequence shown here is derived from an EMBL/GenBank/DDBJ whole genome shotgun (WGS) entry which is preliminary data.</text>
</comment>
<sequence>MIEGAFEVLRGFERVQASRDAMQAITLEAGEEELLARSALALRYDDPSKPAPITEKQLLAPRRFDDRRSDLWSVFNRVQENIVRGGLSARVANGRRQRTREVQGIDQNIRLNRALWILADGMRQLKA</sequence>
<dbReference type="EMBL" id="BAVB01000023">
    <property type="protein sequence ID" value="GAE48628.1"/>
    <property type="molecule type" value="Genomic_DNA"/>
</dbReference>
<organism evidence="1 2">
    <name type="scientific">Xanthomonas arboricola pv. pruni str. MAFF 311562</name>
    <dbReference type="NCBI Taxonomy" id="1414836"/>
    <lineage>
        <taxon>Bacteria</taxon>
        <taxon>Pseudomonadati</taxon>
        <taxon>Pseudomonadota</taxon>
        <taxon>Gammaproteobacteria</taxon>
        <taxon>Lysobacterales</taxon>
        <taxon>Lysobacteraceae</taxon>
        <taxon>Xanthomonas</taxon>
    </lineage>
</organism>
<dbReference type="AlphaFoldDB" id="W4RXL8"/>
<reference evidence="1 2" key="1">
    <citation type="submission" date="2014-01" db="EMBL/GenBank/DDBJ databases">
        <title>Genome sequence and analysis of Xanthomonas arboricola pv. pruni.</title>
        <authorList>
            <person name="Fujikawa T."/>
            <person name="Nakazono-Nagaoka E."/>
        </authorList>
    </citation>
    <scope>NUCLEOTIDE SEQUENCE [LARGE SCALE GENOMIC DNA]</scope>
    <source>
        <strain evidence="2">MAFF 311562</strain>
    </source>
</reference>
<gene>
    <name evidence="1" type="primary">yupB</name>
    <name evidence="1" type="ORF">XPU_0160</name>
</gene>
<protein>
    <submittedName>
        <fullName evidence="1">F plasmid protein 32-like protein</fullName>
    </submittedName>
</protein>
<dbReference type="InterPro" id="IPR026325">
    <property type="entry name" value="DUF932"/>
</dbReference>
<evidence type="ECO:0000313" key="2">
    <source>
        <dbReference type="Proteomes" id="UP000019143"/>
    </source>
</evidence>
<proteinExistence type="predicted"/>
<dbReference type="Proteomes" id="UP000019143">
    <property type="component" value="Unassembled WGS sequence"/>
</dbReference>